<evidence type="ECO:0000256" key="1">
    <source>
        <dbReference type="SAM" id="MobiDB-lite"/>
    </source>
</evidence>
<sequence>MQQQLVQEYDGTATYVRGVENRAHCEVDRAREASRAVTVQPKTVSKQPVRPKRTRATPAKRQRKPTGSS</sequence>
<accession>A6V5S6</accession>
<dbReference type="EMBL" id="CP000744">
    <property type="protein sequence ID" value="ABR83689.1"/>
    <property type="molecule type" value="Genomic_DNA"/>
</dbReference>
<name>A6V5S6_PSEP7</name>
<reference evidence="2 3" key="2">
    <citation type="journal article" date="2010" name="PLoS ONE">
        <title>Complete genome sequence of the multiresistant taxonomic outlier Pseudomonas aeruginosa PA7.</title>
        <authorList>
            <person name="Roy P.H."/>
            <person name="Tetu S.G."/>
            <person name="Larouche A."/>
            <person name="Elbourne L."/>
            <person name="Tremblay S."/>
            <person name="Ren Q."/>
            <person name="Dodson R."/>
            <person name="Harkins D."/>
            <person name="Shay R."/>
            <person name="Watkins K."/>
            <person name="Mahamoud Y."/>
            <person name="Paulsen I.T."/>
        </authorList>
    </citation>
    <scope>NUCLEOTIDE SEQUENCE [LARGE SCALE GENOMIC DNA]</scope>
    <source>
        <strain evidence="2 3">PA7</strain>
    </source>
</reference>
<dbReference type="HOGENOM" id="CLU_2772650_0_0_6"/>
<evidence type="ECO:0000313" key="2">
    <source>
        <dbReference type="EMBL" id="ABR83689.1"/>
    </source>
</evidence>
<dbReference type="AlphaFoldDB" id="A6V5S6"/>
<proteinExistence type="predicted"/>
<feature type="compositionally biased region" description="Basic residues" evidence="1">
    <location>
        <begin position="49"/>
        <end position="69"/>
    </location>
</feature>
<evidence type="ECO:0000313" key="3">
    <source>
        <dbReference type="Proteomes" id="UP000001582"/>
    </source>
</evidence>
<dbReference type="RefSeq" id="WP_012075818.1">
    <property type="nucleotide sequence ID" value="NC_009656.1"/>
</dbReference>
<protein>
    <submittedName>
        <fullName evidence="2">Uncharacterized protein</fullName>
    </submittedName>
</protein>
<feature type="region of interest" description="Disordered" evidence="1">
    <location>
        <begin position="29"/>
        <end position="69"/>
    </location>
</feature>
<dbReference type="Proteomes" id="UP000001582">
    <property type="component" value="Chromosome"/>
</dbReference>
<dbReference type="KEGG" id="pap:PSPA7_3051"/>
<gene>
    <name evidence="2" type="ordered locus">PSPA7_3051</name>
</gene>
<reference evidence="2 3" key="1">
    <citation type="submission" date="2007-06" db="EMBL/GenBank/DDBJ databases">
        <authorList>
            <person name="Dodson R.J."/>
            <person name="Harkins D."/>
            <person name="Paulsen I.T."/>
        </authorList>
    </citation>
    <scope>NUCLEOTIDE SEQUENCE [LARGE SCALE GENOMIC DNA]</scope>
    <source>
        <strain evidence="2 3">PA7</strain>
    </source>
</reference>
<organism evidence="2 3">
    <name type="scientific">Pseudomonas paraeruginosa (strain DSM 24068 / PA7)</name>
    <name type="common">Pseudomonas aeruginosa (strain PA7)</name>
    <dbReference type="NCBI Taxonomy" id="381754"/>
    <lineage>
        <taxon>Bacteria</taxon>
        <taxon>Pseudomonadati</taxon>
        <taxon>Pseudomonadota</taxon>
        <taxon>Gammaproteobacteria</taxon>
        <taxon>Pseudomonadales</taxon>
        <taxon>Pseudomonadaceae</taxon>
        <taxon>Pseudomonas</taxon>
        <taxon>Pseudomonas paraeruginosa</taxon>
    </lineage>
</organism>